<organism evidence="3 4">
    <name type="scientific">Pseudooceanicola albus</name>
    <dbReference type="NCBI Taxonomy" id="2692189"/>
    <lineage>
        <taxon>Bacteria</taxon>
        <taxon>Pseudomonadati</taxon>
        <taxon>Pseudomonadota</taxon>
        <taxon>Alphaproteobacteria</taxon>
        <taxon>Rhodobacterales</taxon>
        <taxon>Paracoccaceae</taxon>
        <taxon>Pseudooceanicola</taxon>
    </lineage>
</organism>
<dbReference type="EMBL" id="WUMU01000007">
    <property type="protein sequence ID" value="MXN18151.1"/>
    <property type="molecule type" value="Genomic_DNA"/>
</dbReference>
<evidence type="ECO:0000259" key="2">
    <source>
        <dbReference type="Pfam" id="PF11412"/>
    </source>
</evidence>
<evidence type="ECO:0000313" key="4">
    <source>
        <dbReference type="Proteomes" id="UP000477911"/>
    </source>
</evidence>
<protein>
    <recommendedName>
        <fullName evidence="2">Thiol:disulfide interchange protein DsbD N-terminal domain-containing protein</fullName>
    </recommendedName>
</protein>
<evidence type="ECO:0000256" key="1">
    <source>
        <dbReference type="SAM" id="SignalP"/>
    </source>
</evidence>
<feature type="chain" id="PRO_5026670311" description="Thiol:disulfide interchange protein DsbD N-terminal domain-containing protein" evidence="1">
    <location>
        <begin position="25"/>
        <end position="276"/>
    </location>
</feature>
<feature type="domain" description="Thiol:disulfide interchange protein DsbD N-terminal" evidence="2">
    <location>
        <begin position="43"/>
        <end position="149"/>
    </location>
</feature>
<dbReference type="Proteomes" id="UP000477911">
    <property type="component" value="Unassembled WGS sequence"/>
</dbReference>
<accession>A0A6L7G2B3</accession>
<evidence type="ECO:0000313" key="3">
    <source>
        <dbReference type="EMBL" id="MXN18151.1"/>
    </source>
</evidence>
<dbReference type="AlphaFoldDB" id="A0A6L7G2B3"/>
<dbReference type="RefSeq" id="WP_160894174.1">
    <property type="nucleotide sequence ID" value="NZ_WUMU01000007.1"/>
</dbReference>
<comment type="caution">
    <text evidence="3">The sequence shown here is derived from an EMBL/GenBank/DDBJ whole genome shotgun (WGS) entry which is preliminary data.</text>
</comment>
<proteinExistence type="predicted"/>
<dbReference type="InterPro" id="IPR028250">
    <property type="entry name" value="DsbDN"/>
</dbReference>
<dbReference type="Pfam" id="PF11412">
    <property type="entry name" value="DsbD_N"/>
    <property type="match status" value="1"/>
</dbReference>
<feature type="signal peptide" evidence="1">
    <location>
        <begin position="1"/>
        <end position="24"/>
    </location>
</feature>
<keyword evidence="4" id="KW-1185">Reference proteome</keyword>
<reference evidence="3 4" key="1">
    <citation type="submission" date="2019-12" db="EMBL/GenBank/DDBJ databases">
        <authorList>
            <person name="Li M."/>
        </authorList>
    </citation>
    <scope>NUCLEOTIDE SEQUENCE [LARGE SCALE GENOMIC DNA]</scope>
    <source>
        <strain evidence="3 4">GBMRC 2024</strain>
    </source>
</reference>
<sequence length="276" mass="29377">MKTLLARLCLAGLAALGSVPVAQANPYAEYLVAQILPGWRQGDGEHIAGLELTLAHGWKTYWRSPGSAGIPPRFDWSGSDNVKSLQIVWPKPVVFDWDGLRSIGYKDHVVLPLQVVPKDPSQPVRLQGEINLGICEAVCVPLDVHVVATLPAEAGHRDPPIAAALAGRPYSAREARLTRVTCTLKPLQDKGQPDGAELVARLTMPSAGGSEVAVFEPNLPDVAVSDARSARQGDVLVVRARLQSGDKGGALLDRSRLKITVLGSKYAVEVQGCAAP</sequence>
<keyword evidence="1" id="KW-0732">Signal</keyword>
<gene>
    <name evidence="3" type="ORF">GR170_09915</name>
</gene>
<name>A0A6L7G2B3_9RHOB</name>